<evidence type="ECO:0000256" key="1">
    <source>
        <dbReference type="SAM" id="Phobius"/>
    </source>
</evidence>
<reference evidence="3" key="1">
    <citation type="journal article" date="2019" name="Int. J. Syst. Evol. Microbiol.">
        <title>The Global Catalogue of Microorganisms (GCM) 10K type strain sequencing project: providing services to taxonomists for standard genome sequencing and annotation.</title>
        <authorList>
            <consortium name="The Broad Institute Genomics Platform"/>
            <consortium name="The Broad Institute Genome Sequencing Center for Infectious Disease"/>
            <person name="Wu L."/>
            <person name="Ma J."/>
        </authorList>
    </citation>
    <scope>NUCLEOTIDE SEQUENCE [LARGE SCALE GENOMIC DNA]</scope>
    <source>
        <strain evidence="3">JCM 14370</strain>
    </source>
</reference>
<organism evidence="2 3">
    <name type="scientific">Deinococcus roseus</name>
    <dbReference type="NCBI Taxonomy" id="392414"/>
    <lineage>
        <taxon>Bacteria</taxon>
        <taxon>Thermotogati</taxon>
        <taxon>Deinococcota</taxon>
        <taxon>Deinococci</taxon>
        <taxon>Deinococcales</taxon>
        <taxon>Deinococcaceae</taxon>
        <taxon>Deinococcus</taxon>
    </lineage>
</organism>
<sequence>MVSSMNAKDALDALDYLNMNLSLVNAGLFLLQLLWSLFFLRAPRVPRSFMFFTYAMYLLTGAAVLLHFYTLSSGHGIPSGRSGAHLRYVVCQLLTVVAAHLLGSGKLADPKLGVRLMWLMALFGLGVSFEAFRVYLVGMVQ</sequence>
<protein>
    <submittedName>
        <fullName evidence="2">Uncharacterized protein</fullName>
    </submittedName>
</protein>
<feature type="transmembrane region" description="Helical" evidence="1">
    <location>
        <begin position="116"/>
        <end position="136"/>
    </location>
</feature>
<feature type="transmembrane region" description="Helical" evidence="1">
    <location>
        <begin position="52"/>
        <end position="72"/>
    </location>
</feature>
<dbReference type="Proteomes" id="UP000632222">
    <property type="component" value="Unassembled WGS sequence"/>
</dbReference>
<evidence type="ECO:0000313" key="2">
    <source>
        <dbReference type="EMBL" id="GGJ49082.1"/>
    </source>
</evidence>
<gene>
    <name evidence="2" type="ORF">GCM10008938_38860</name>
</gene>
<proteinExistence type="predicted"/>
<feature type="transmembrane region" description="Helical" evidence="1">
    <location>
        <begin position="20"/>
        <end position="40"/>
    </location>
</feature>
<dbReference type="EMBL" id="BMOD01000020">
    <property type="protein sequence ID" value="GGJ49082.1"/>
    <property type="molecule type" value="Genomic_DNA"/>
</dbReference>
<comment type="caution">
    <text evidence="2">The sequence shown here is derived from an EMBL/GenBank/DDBJ whole genome shotgun (WGS) entry which is preliminary data.</text>
</comment>
<keyword evidence="1" id="KW-0812">Transmembrane</keyword>
<accession>A0ABQ2D7Y2</accession>
<keyword evidence="1" id="KW-1133">Transmembrane helix</keyword>
<evidence type="ECO:0000313" key="3">
    <source>
        <dbReference type="Proteomes" id="UP000632222"/>
    </source>
</evidence>
<name>A0ABQ2D7Y2_9DEIO</name>
<keyword evidence="1" id="KW-0472">Membrane</keyword>
<feature type="transmembrane region" description="Helical" evidence="1">
    <location>
        <begin position="84"/>
        <end position="104"/>
    </location>
</feature>
<keyword evidence="3" id="KW-1185">Reference proteome</keyword>